<feature type="region of interest" description="Disordered" evidence="1">
    <location>
        <begin position="1"/>
        <end position="21"/>
    </location>
</feature>
<dbReference type="Proteomes" id="UP001159405">
    <property type="component" value="Unassembled WGS sequence"/>
</dbReference>
<feature type="compositionally biased region" description="Polar residues" evidence="1">
    <location>
        <begin position="140"/>
        <end position="150"/>
    </location>
</feature>
<evidence type="ECO:0000256" key="1">
    <source>
        <dbReference type="SAM" id="MobiDB-lite"/>
    </source>
</evidence>
<proteinExistence type="predicted"/>
<accession>A0ABN8MZ00</accession>
<feature type="compositionally biased region" description="Acidic residues" evidence="1">
    <location>
        <begin position="154"/>
        <end position="164"/>
    </location>
</feature>
<keyword evidence="3" id="KW-1185">Reference proteome</keyword>
<name>A0ABN8MZ00_9CNID</name>
<feature type="compositionally biased region" description="Basic and acidic residues" evidence="1">
    <location>
        <begin position="1"/>
        <end position="10"/>
    </location>
</feature>
<feature type="compositionally biased region" description="Basic and acidic residues" evidence="1">
    <location>
        <begin position="165"/>
        <end position="189"/>
    </location>
</feature>
<evidence type="ECO:0000313" key="3">
    <source>
        <dbReference type="Proteomes" id="UP001159405"/>
    </source>
</evidence>
<feature type="region of interest" description="Disordered" evidence="1">
    <location>
        <begin position="140"/>
        <end position="193"/>
    </location>
</feature>
<sequence>MSFDEKRDPISDELLDSKTNQLDEVSVENNFGCHALGNLHSKNRQNHIKCKPQSHHESQGSDSSLSESREESNERTSGLPVGTEEMDPNLNDRDKLEMLQNVVKTVGGDLEDIKTLMLRLRSILSNGCGDGDNAAINSHNRASVEESSTPEVIVIDDSDDDDDDHGAMKDSQRLHYEANQEGEPSRESSTESCFEESKYSTLITDIEVLKNKLVSLKRNLAE</sequence>
<organism evidence="2 3">
    <name type="scientific">Porites lobata</name>
    <dbReference type="NCBI Taxonomy" id="104759"/>
    <lineage>
        <taxon>Eukaryota</taxon>
        <taxon>Metazoa</taxon>
        <taxon>Cnidaria</taxon>
        <taxon>Anthozoa</taxon>
        <taxon>Hexacorallia</taxon>
        <taxon>Scleractinia</taxon>
        <taxon>Fungiina</taxon>
        <taxon>Poritidae</taxon>
        <taxon>Porites</taxon>
    </lineage>
</organism>
<gene>
    <name evidence="2" type="ORF">PLOB_00042941</name>
</gene>
<protein>
    <submittedName>
        <fullName evidence="2">Uncharacterized protein</fullName>
    </submittedName>
</protein>
<evidence type="ECO:0000313" key="2">
    <source>
        <dbReference type="EMBL" id="CAH3039093.1"/>
    </source>
</evidence>
<dbReference type="EMBL" id="CALNXK010000007">
    <property type="protein sequence ID" value="CAH3039093.1"/>
    <property type="molecule type" value="Genomic_DNA"/>
</dbReference>
<feature type="region of interest" description="Disordered" evidence="1">
    <location>
        <begin position="49"/>
        <end position="90"/>
    </location>
</feature>
<reference evidence="2 3" key="1">
    <citation type="submission" date="2022-05" db="EMBL/GenBank/DDBJ databases">
        <authorList>
            <consortium name="Genoscope - CEA"/>
            <person name="William W."/>
        </authorList>
    </citation>
    <scope>NUCLEOTIDE SEQUENCE [LARGE SCALE GENOMIC DNA]</scope>
</reference>
<comment type="caution">
    <text evidence="2">The sequence shown here is derived from an EMBL/GenBank/DDBJ whole genome shotgun (WGS) entry which is preliminary data.</text>
</comment>